<dbReference type="PROSITE" id="PS01124">
    <property type="entry name" value="HTH_ARAC_FAMILY_2"/>
    <property type="match status" value="1"/>
</dbReference>
<comment type="caution">
    <text evidence="4">The sequence shown here is derived from an EMBL/GenBank/DDBJ whole genome shotgun (WGS) entry which is preliminary data.</text>
</comment>
<dbReference type="Gene3D" id="1.10.10.60">
    <property type="entry name" value="Homeodomain-like"/>
    <property type="match status" value="1"/>
</dbReference>
<dbReference type="InterPro" id="IPR018060">
    <property type="entry name" value="HTH_AraC"/>
</dbReference>
<keyword evidence="5" id="KW-1185">Reference proteome</keyword>
<organism evidence="4 5">
    <name type="scientific">Streptomyces aureoversilis</name>
    <dbReference type="NCBI Taxonomy" id="67277"/>
    <lineage>
        <taxon>Bacteria</taxon>
        <taxon>Bacillati</taxon>
        <taxon>Actinomycetota</taxon>
        <taxon>Actinomycetes</taxon>
        <taxon>Kitasatosporales</taxon>
        <taxon>Streptomycetaceae</taxon>
        <taxon>Streptomyces</taxon>
    </lineage>
</organism>
<dbReference type="SUPFAM" id="SSF46689">
    <property type="entry name" value="Homeodomain-like"/>
    <property type="match status" value="2"/>
</dbReference>
<keyword evidence="1" id="KW-0805">Transcription regulation</keyword>
<dbReference type="RefSeq" id="WP_382050300.1">
    <property type="nucleotide sequence ID" value="NZ_JBHSKJ010000028.1"/>
</dbReference>
<gene>
    <name evidence="4" type="ORF">ACFPP6_33435</name>
</gene>
<dbReference type="InterPro" id="IPR002818">
    <property type="entry name" value="DJ-1/PfpI"/>
</dbReference>
<dbReference type="EMBL" id="JBHSKJ010000028">
    <property type="protein sequence ID" value="MFC5149565.1"/>
    <property type="molecule type" value="Genomic_DNA"/>
</dbReference>
<dbReference type="InterPro" id="IPR009057">
    <property type="entry name" value="Homeodomain-like_sf"/>
</dbReference>
<dbReference type="Gene3D" id="3.40.50.880">
    <property type="match status" value="1"/>
</dbReference>
<proteinExistence type="predicted"/>
<dbReference type="Pfam" id="PF01965">
    <property type="entry name" value="DJ-1_PfpI"/>
    <property type="match status" value="1"/>
</dbReference>
<name>A0ABW0AAG8_9ACTN</name>
<dbReference type="Proteomes" id="UP001596222">
    <property type="component" value="Unassembled WGS sequence"/>
</dbReference>
<dbReference type="SMART" id="SM00342">
    <property type="entry name" value="HTH_ARAC"/>
    <property type="match status" value="1"/>
</dbReference>
<protein>
    <submittedName>
        <fullName evidence="4">GlxA family transcriptional regulator</fullName>
    </submittedName>
</protein>
<keyword evidence="2" id="KW-0804">Transcription</keyword>
<evidence type="ECO:0000256" key="1">
    <source>
        <dbReference type="ARBA" id="ARBA00023015"/>
    </source>
</evidence>
<dbReference type="PANTHER" id="PTHR43130:SF3">
    <property type="entry name" value="HTH-TYPE TRANSCRIPTIONAL REGULATOR RV1931C"/>
    <property type="match status" value="1"/>
</dbReference>
<evidence type="ECO:0000256" key="2">
    <source>
        <dbReference type="ARBA" id="ARBA00023163"/>
    </source>
</evidence>
<dbReference type="InterPro" id="IPR029062">
    <property type="entry name" value="Class_I_gatase-like"/>
</dbReference>
<evidence type="ECO:0000313" key="5">
    <source>
        <dbReference type="Proteomes" id="UP001596222"/>
    </source>
</evidence>
<dbReference type="SUPFAM" id="SSF52317">
    <property type="entry name" value="Class I glutamine amidotransferase-like"/>
    <property type="match status" value="1"/>
</dbReference>
<dbReference type="InterPro" id="IPR052158">
    <property type="entry name" value="INH-QAR"/>
</dbReference>
<dbReference type="PANTHER" id="PTHR43130">
    <property type="entry name" value="ARAC-FAMILY TRANSCRIPTIONAL REGULATOR"/>
    <property type="match status" value="1"/>
</dbReference>
<reference evidence="5" key="1">
    <citation type="journal article" date="2019" name="Int. J. Syst. Evol. Microbiol.">
        <title>The Global Catalogue of Microorganisms (GCM) 10K type strain sequencing project: providing services to taxonomists for standard genome sequencing and annotation.</title>
        <authorList>
            <consortium name="The Broad Institute Genomics Platform"/>
            <consortium name="The Broad Institute Genome Sequencing Center for Infectious Disease"/>
            <person name="Wu L."/>
            <person name="Ma J."/>
        </authorList>
    </citation>
    <scope>NUCLEOTIDE SEQUENCE [LARGE SCALE GENOMIC DNA]</scope>
    <source>
        <strain evidence="5">CGMCC 4.1641</strain>
    </source>
</reference>
<dbReference type="CDD" id="cd03137">
    <property type="entry name" value="GATase1_AraC_1"/>
    <property type="match status" value="1"/>
</dbReference>
<evidence type="ECO:0000259" key="3">
    <source>
        <dbReference type="PROSITE" id="PS01124"/>
    </source>
</evidence>
<dbReference type="Pfam" id="PF12833">
    <property type="entry name" value="HTH_18"/>
    <property type="match status" value="1"/>
</dbReference>
<evidence type="ECO:0000313" key="4">
    <source>
        <dbReference type="EMBL" id="MFC5149565.1"/>
    </source>
</evidence>
<sequence length="326" mass="35226">MTHHRTPCRTVLIVLFDDVQSLDVTGPAEVFAGAACRSDGSAMYRVRTATLDGGPVRTSSGLRLVPDHALHDAPAPHTLLVPGGEGTRAPDPRLIGWLREHAPRAERVVSVCTGAFLLAAAGLLEGRRATTHWAFCAALAARFPSVRVEPDPIYVRDGNVVTSAGVTAGIDLALALVEDDLGRDRALAVARNLVVFLRRPGNQTQFSAPLAAQTARRPRLRDVQHWVVENPAADLSVEALAARAGLSPRHFARAFQSETGMTPGRYVDRVRLEAARRQLEDAADGVEEVSRACGYGTPEAMRRAFVRALGTSPAEYRRRFRPLTPA</sequence>
<accession>A0ABW0AAG8</accession>
<feature type="domain" description="HTH araC/xylS-type" evidence="3">
    <location>
        <begin position="221"/>
        <end position="319"/>
    </location>
</feature>